<evidence type="ECO:0000313" key="8">
    <source>
        <dbReference type="Proteomes" id="UP000494106"/>
    </source>
</evidence>
<dbReference type="PANTHER" id="PTHR11610:SF173">
    <property type="entry name" value="LIPASE DOMAIN-CONTAINING PROTEIN-RELATED"/>
    <property type="match status" value="1"/>
</dbReference>
<dbReference type="Proteomes" id="UP000494106">
    <property type="component" value="Unassembled WGS sequence"/>
</dbReference>
<dbReference type="InterPro" id="IPR029058">
    <property type="entry name" value="AB_hydrolase_fold"/>
</dbReference>
<dbReference type="EMBL" id="CADEBC010000497">
    <property type="protein sequence ID" value="CAB3238251.1"/>
    <property type="molecule type" value="Genomic_DNA"/>
</dbReference>
<sequence length="328" mass="35692">MLKVAGAFLILQAVFTAGAPTDPVLGKFSEGLRYDYMETDAGDLELVDNWLKLSDYRSLARFNADQDNVYLLFTRSNPIVGQVLQINNAASVRSSNYSPNRRTVVLIHGFAGSATSRFNNELVPAFLAGDDCNVIVVDWSAGSMWGPRAKAVGQAGARFVNWLMAQTGSNPNQFTIVGYSVGGHGAGILGRNMNGRPSYIIACDPADRWDDADVFQPNDGLYTEVIHTDISSIGMTRALGHVDFYPNQGTMMPGCLTNFCNHEMSFRYIAESMRTGGFLSRRCPTIHAAIAGNCQLAETINMGGILPKTGRSGIFFLRTRAFSPFSQG</sequence>
<comment type="subcellular location">
    <subcellularLocation>
        <location evidence="1">Secreted</location>
    </subcellularLocation>
</comment>
<dbReference type="GO" id="GO:0005615">
    <property type="term" value="C:extracellular space"/>
    <property type="evidence" value="ECO:0007669"/>
    <property type="project" value="TreeGrafter"/>
</dbReference>
<dbReference type="PRINTS" id="PR00821">
    <property type="entry name" value="TAGLIPASE"/>
</dbReference>
<dbReference type="GO" id="GO:0016042">
    <property type="term" value="P:lipid catabolic process"/>
    <property type="evidence" value="ECO:0007669"/>
    <property type="project" value="TreeGrafter"/>
</dbReference>
<keyword evidence="3" id="KW-0964">Secreted</keyword>
<evidence type="ECO:0000256" key="5">
    <source>
        <dbReference type="SAM" id="SignalP"/>
    </source>
</evidence>
<dbReference type="InterPro" id="IPR013818">
    <property type="entry name" value="Lipase"/>
</dbReference>
<feature type="chain" id="PRO_5035782457" description="Lipase domain-containing protein" evidence="5">
    <location>
        <begin position="19"/>
        <end position="328"/>
    </location>
</feature>
<dbReference type="InterPro" id="IPR000734">
    <property type="entry name" value="TAG_lipase"/>
</dbReference>
<name>A0A8S0ZYT9_ARCPL</name>
<reference evidence="7 8" key="1">
    <citation type="submission" date="2020-04" db="EMBL/GenBank/DDBJ databases">
        <authorList>
            <person name="Wallbank WR R."/>
            <person name="Pardo Diaz C."/>
            <person name="Kozak K."/>
            <person name="Martin S."/>
            <person name="Jiggins C."/>
            <person name="Moest M."/>
            <person name="Warren A I."/>
            <person name="Byers J.R.P. K."/>
            <person name="Montejo-Kovacevich G."/>
            <person name="Yen C E."/>
        </authorList>
    </citation>
    <scope>NUCLEOTIDE SEQUENCE [LARGE SCALE GENOMIC DNA]</scope>
</reference>
<accession>A0A8S0ZYT9</accession>
<organism evidence="7 8">
    <name type="scientific">Arctia plantaginis</name>
    <name type="common">Wood tiger moth</name>
    <name type="synonym">Phalaena plantaginis</name>
    <dbReference type="NCBI Taxonomy" id="874455"/>
    <lineage>
        <taxon>Eukaryota</taxon>
        <taxon>Metazoa</taxon>
        <taxon>Ecdysozoa</taxon>
        <taxon>Arthropoda</taxon>
        <taxon>Hexapoda</taxon>
        <taxon>Insecta</taxon>
        <taxon>Pterygota</taxon>
        <taxon>Neoptera</taxon>
        <taxon>Endopterygota</taxon>
        <taxon>Lepidoptera</taxon>
        <taxon>Glossata</taxon>
        <taxon>Ditrysia</taxon>
        <taxon>Noctuoidea</taxon>
        <taxon>Erebidae</taxon>
        <taxon>Arctiinae</taxon>
        <taxon>Arctia</taxon>
    </lineage>
</organism>
<evidence type="ECO:0000313" key="7">
    <source>
        <dbReference type="EMBL" id="CAB3238251.1"/>
    </source>
</evidence>
<comment type="caution">
    <text evidence="7">The sequence shown here is derived from an EMBL/GenBank/DDBJ whole genome shotgun (WGS) entry which is preliminary data.</text>
</comment>
<dbReference type="Pfam" id="PF00151">
    <property type="entry name" value="Lipase"/>
    <property type="match status" value="1"/>
</dbReference>
<feature type="signal peptide" evidence="5">
    <location>
        <begin position="1"/>
        <end position="18"/>
    </location>
</feature>
<proteinExistence type="inferred from homology"/>
<evidence type="ECO:0000256" key="2">
    <source>
        <dbReference type="ARBA" id="ARBA00010701"/>
    </source>
</evidence>
<dbReference type="PANTHER" id="PTHR11610">
    <property type="entry name" value="LIPASE"/>
    <property type="match status" value="1"/>
</dbReference>
<keyword evidence="8" id="KW-1185">Reference proteome</keyword>
<dbReference type="GO" id="GO:0016298">
    <property type="term" value="F:lipase activity"/>
    <property type="evidence" value="ECO:0007669"/>
    <property type="project" value="InterPro"/>
</dbReference>
<evidence type="ECO:0000256" key="3">
    <source>
        <dbReference type="ARBA" id="ARBA00022525"/>
    </source>
</evidence>
<dbReference type="GO" id="GO:0017171">
    <property type="term" value="F:serine hydrolase activity"/>
    <property type="evidence" value="ECO:0007669"/>
    <property type="project" value="TreeGrafter"/>
</dbReference>
<dbReference type="OrthoDB" id="199913at2759"/>
<gene>
    <name evidence="7" type="ORF">APLA_LOCUS7360</name>
</gene>
<evidence type="ECO:0000256" key="1">
    <source>
        <dbReference type="ARBA" id="ARBA00004613"/>
    </source>
</evidence>
<evidence type="ECO:0000259" key="6">
    <source>
        <dbReference type="Pfam" id="PF00151"/>
    </source>
</evidence>
<dbReference type="SUPFAM" id="SSF53474">
    <property type="entry name" value="alpha/beta-Hydrolases"/>
    <property type="match status" value="1"/>
</dbReference>
<comment type="similarity">
    <text evidence="2 4">Belongs to the AB hydrolase superfamily. Lipase family.</text>
</comment>
<dbReference type="AlphaFoldDB" id="A0A8S0ZYT9"/>
<feature type="domain" description="Lipase" evidence="6">
    <location>
        <begin position="58"/>
        <end position="325"/>
    </location>
</feature>
<keyword evidence="5" id="KW-0732">Signal</keyword>
<evidence type="ECO:0000256" key="4">
    <source>
        <dbReference type="RuleBase" id="RU004262"/>
    </source>
</evidence>
<protein>
    <recommendedName>
        <fullName evidence="6">Lipase domain-containing protein</fullName>
    </recommendedName>
</protein>
<dbReference type="Gene3D" id="3.40.50.1820">
    <property type="entry name" value="alpha/beta hydrolase"/>
    <property type="match status" value="1"/>
</dbReference>